<proteinExistence type="predicted"/>
<organism evidence="1">
    <name type="scientific">Anguilla anguilla</name>
    <name type="common">European freshwater eel</name>
    <name type="synonym">Muraena anguilla</name>
    <dbReference type="NCBI Taxonomy" id="7936"/>
    <lineage>
        <taxon>Eukaryota</taxon>
        <taxon>Metazoa</taxon>
        <taxon>Chordata</taxon>
        <taxon>Craniata</taxon>
        <taxon>Vertebrata</taxon>
        <taxon>Euteleostomi</taxon>
        <taxon>Actinopterygii</taxon>
        <taxon>Neopterygii</taxon>
        <taxon>Teleostei</taxon>
        <taxon>Anguilliformes</taxon>
        <taxon>Anguillidae</taxon>
        <taxon>Anguilla</taxon>
    </lineage>
</organism>
<reference evidence="1" key="2">
    <citation type="journal article" date="2015" name="Fish Shellfish Immunol.">
        <title>Early steps in the European eel (Anguilla anguilla)-Vibrio vulnificus interaction in the gills: Role of the RtxA13 toxin.</title>
        <authorList>
            <person name="Callol A."/>
            <person name="Pajuelo D."/>
            <person name="Ebbesson L."/>
            <person name="Teles M."/>
            <person name="MacKenzie S."/>
            <person name="Amaro C."/>
        </authorList>
    </citation>
    <scope>NUCLEOTIDE SEQUENCE</scope>
</reference>
<evidence type="ECO:0000313" key="1">
    <source>
        <dbReference type="EMBL" id="JAH47290.1"/>
    </source>
</evidence>
<accession>A0A0E9T2Z0</accession>
<reference evidence="1" key="1">
    <citation type="submission" date="2014-11" db="EMBL/GenBank/DDBJ databases">
        <authorList>
            <person name="Amaro Gonzalez C."/>
        </authorList>
    </citation>
    <scope>NUCLEOTIDE SEQUENCE</scope>
</reference>
<name>A0A0E9T2Z0_ANGAN</name>
<protein>
    <submittedName>
        <fullName evidence="1">Uncharacterized protein</fullName>
    </submittedName>
</protein>
<sequence>MVCSLSKLSSVGGKNKQAIKVHVLLLCNYYCKVVIHV</sequence>
<dbReference type="EMBL" id="GBXM01061287">
    <property type="protein sequence ID" value="JAH47290.1"/>
    <property type="molecule type" value="Transcribed_RNA"/>
</dbReference>
<dbReference type="AlphaFoldDB" id="A0A0E9T2Z0"/>